<dbReference type="InterPro" id="IPR001387">
    <property type="entry name" value="Cro/C1-type_HTH"/>
</dbReference>
<dbReference type="GO" id="GO:0003677">
    <property type="term" value="F:DNA binding"/>
    <property type="evidence" value="ECO:0007669"/>
    <property type="project" value="UniProtKB-KW"/>
</dbReference>
<gene>
    <name evidence="3" type="ORF">LHA35_15475</name>
</gene>
<keyword evidence="4" id="KW-1185">Reference proteome</keyword>
<dbReference type="PANTHER" id="PTHR46797">
    <property type="entry name" value="HTH-TYPE TRANSCRIPTIONAL REGULATOR"/>
    <property type="match status" value="1"/>
</dbReference>
<dbReference type="Gene3D" id="1.10.260.40">
    <property type="entry name" value="lambda repressor-like DNA-binding domains"/>
    <property type="match status" value="1"/>
</dbReference>
<dbReference type="Proteomes" id="UP001139311">
    <property type="component" value="Unassembled WGS sequence"/>
</dbReference>
<dbReference type="EMBL" id="JAJAQI010000022">
    <property type="protein sequence ID" value="MCB4823133.1"/>
    <property type="molecule type" value="Genomic_DNA"/>
</dbReference>
<protein>
    <submittedName>
        <fullName evidence="3">Helix-turn-helix domain-containing protein</fullName>
    </submittedName>
</protein>
<dbReference type="GO" id="GO:0003700">
    <property type="term" value="F:DNA-binding transcription factor activity"/>
    <property type="evidence" value="ECO:0007669"/>
    <property type="project" value="TreeGrafter"/>
</dbReference>
<comment type="caution">
    <text evidence="3">The sequence shown here is derived from an EMBL/GenBank/DDBJ whole genome shotgun (WGS) entry which is preliminary data.</text>
</comment>
<dbReference type="InterPro" id="IPR010982">
    <property type="entry name" value="Lambda_DNA-bd_dom_sf"/>
</dbReference>
<dbReference type="PROSITE" id="PS50943">
    <property type="entry name" value="HTH_CROC1"/>
    <property type="match status" value="1"/>
</dbReference>
<evidence type="ECO:0000256" key="1">
    <source>
        <dbReference type="ARBA" id="ARBA00023125"/>
    </source>
</evidence>
<dbReference type="AlphaFoldDB" id="A0A9X1LBG5"/>
<dbReference type="Pfam" id="PF01381">
    <property type="entry name" value="HTH_3"/>
    <property type="match status" value="1"/>
</dbReference>
<feature type="domain" description="HTH cro/C1-type" evidence="2">
    <location>
        <begin position="15"/>
        <end position="69"/>
    </location>
</feature>
<organism evidence="3 4">
    <name type="scientific">Roseicella aerolata</name>
    <dbReference type="NCBI Taxonomy" id="2883479"/>
    <lineage>
        <taxon>Bacteria</taxon>
        <taxon>Pseudomonadati</taxon>
        <taxon>Pseudomonadota</taxon>
        <taxon>Alphaproteobacteria</taxon>
        <taxon>Acetobacterales</taxon>
        <taxon>Roseomonadaceae</taxon>
        <taxon>Roseicella</taxon>
    </lineage>
</organism>
<dbReference type="CDD" id="cd00093">
    <property type="entry name" value="HTH_XRE"/>
    <property type="match status" value="1"/>
</dbReference>
<dbReference type="RefSeq" id="WP_226609455.1">
    <property type="nucleotide sequence ID" value="NZ_JAJAQI010000022.1"/>
</dbReference>
<keyword evidence="1" id="KW-0238">DNA-binding</keyword>
<accession>A0A9X1LBG5</accession>
<evidence type="ECO:0000313" key="4">
    <source>
        <dbReference type="Proteomes" id="UP001139311"/>
    </source>
</evidence>
<dbReference type="PANTHER" id="PTHR46797:SF1">
    <property type="entry name" value="METHYLPHOSPHONATE SYNTHASE"/>
    <property type="match status" value="1"/>
</dbReference>
<sequence length="120" mass="13321">MNDTTPSPDIFQERLRAARDLRQLSQGELAARAGLPAASISHFETGGRKPSFANLRRLASVLDVTTDYLLGRVDEPEMGRAADPLYRNFERLNDADRQLADEFMKMLANRQKAERSGGGA</sequence>
<name>A0A9X1LBG5_9PROT</name>
<dbReference type="SUPFAM" id="SSF47413">
    <property type="entry name" value="lambda repressor-like DNA-binding domains"/>
    <property type="match status" value="1"/>
</dbReference>
<dbReference type="InterPro" id="IPR050807">
    <property type="entry name" value="TransReg_Diox_bact_type"/>
</dbReference>
<proteinExistence type="predicted"/>
<evidence type="ECO:0000259" key="2">
    <source>
        <dbReference type="PROSITE" id="PS50943"/>
    </source>
</evidence>
<evidence type="ECO:0000313" key="3">
    <source>
        <dbReference type="EMBL" id="MCB4823133.1"/>
    </source>
</evidence>
<dbReference type="GO" id="GO:0005829">
    <property type="term" value="C:cytosol"/>
    <property type="evidence" value="ECO:0007669"/>
    <property type="project" value="TreeGrafter"/>
</dbReference>
<reference evidence="3" key="1">
    <citation type="submission" date="2021-10" db="EMBL/GenBank/DDBJ databases">
        <title>Roseicella aerolatum sp. nov., isolated from aerosols of e-waste dismantling site.</title>
        <authorList>
            <person name="Qin T."/>
        </authorList>
    </citation>
    <scope>NUCLEOTIDE SEQUENCE</scope>
    <source>
        <strain evidence="3">GB24</strain>
    </source>
</reference>
<dbReference type="SMART" id="SM00530">
    <property type="entry name" value="HTH_XRE"/>
    <property type="match status" value="1"/>
</dbReference>